<accession>A0A1H0TP71</accession>
<keyword evidence="2 5" id="KW-0238">DNA-binding</keyword>
<proteinExistence type="predicted"/>
<dbReference type="InterPro" id="IPR018060">
    <property type="entry name" value="HTH_AraC"/>
</dbReference>
<dbReference type="GO" id="GO:0003700">
    <property type="term" value="F:DNA-binding transcription factor activity"/>
    <property type="evidence" value="ECO:0007669"/>
    <property type="project" value="InterPro"/>
</dbReference>
<dbReference type="SUPFAM" id="SSF46689">
    <property type="entry name" value="Homeodomain-like"/>
    <property type="match status" value="1"/>
</dbReference>
<evidence type="ECO:0000313" key="5">
    <source>
        <dbReference type="EMBL" id="SDP55733.1"/>
    </source>
</evidence>
<dbReference type="InterPro" id="IPR032783">
    <property type="entry name" value="AraC_lig"/>
</dbReference>
<dbReference type="EMBL" id="FNIX01000010">
    <property type="protein sequence ID" value="SDP55733.1"/>
    <property type="molecule type" value="Genomic_DNA"/>
</dbReference>
<dbReference type="STRING" id="641025.SAMN05421507_110134"/>
<dbReference type="Pfam" id="PF12833">
    <property type="entry name" value="HTH_18"/>
    <property type="match status" value="1"/>
</dbReference>
<organism evidence="5 6">
    <name type="scientific">Lentzea jiangxiensis</name>
    <dbReference type="NCBI Taxonomy" id="641025"/>
    <lineage>
        <taxon>Bacteria</taxon>
        <taxon>Bacillati</taxon>
        <taxon>Actinomycetota</taxon>
        <taxon>Actinomycetes</taxon>
        <taxon>Pseudonocardiales</taxon>
        <taxon>Pseudonocardiaceae</taxon>
        <taxon>Lentzea</taxon>
    </lineage>
</organism>
<evidence type="ECO:0000256" key="1">
    <source>
        <dbReference type="ARBA" id="ARBA00023015"/>
    </source>
</evidence>
<dbReference type="InterPro" id="IPR009057">
    <property type="entry name" value="Homeodomain-like_sf"/>
</dbReference>
<keyword evidence="3" id="KW-0804">Transcription</keyword>
<keyword evidence="6" id="KW-1185">Reference proteome</keyword>
<dbReference type="PANTHER" id="PTHR46796:SF13">
    <property type="entry name" value="HTH-TYPE TRANSCRIPTIONAL ACTIVATOR RHAS"/>
    <property type="match status" value="1"/>
</dbReference>
<dbReference type="PROSITE" id="PS01124">
    <property type="entry name" value="HTH_ARAC_FAMILY_2"/>
    <property type="match status" value="1"/>
</dbReference>
<sequence length="253" mass="26528">MEPFDELLRGMRAEGAGVRRTEVDGAEVFGGLTLCAVASGEVEVRGEVAKAGDIVVVQGAVAVEGRATVVSGTYNAMGAVARRLVSILPGALVVPGTEECAAFYEHIGLGGPGVVADRFLDWLMVCALRDWFDREHGDGWPAALADEVVGPVLRSMHADPGRAWTLALLAREAGVARTTLAGRFARLVGVPPLTYLTRWRMALAADLLAESGATVAAVARKVGYADAFGFSAAFKRVHGFSPSECRSRCAASA</sequence>
<dbReference type="SMART" id="SM00342">
    <property type="entry name" value="HTH_ARAC"/>
    <property type="match status" value="1"/>
</dbReference>
<protein>
    <submittedName>
        <fullName evidence="5">AraC-type DNA-binding protein</fullName>
    </submittedName>
</protein>
<dbReference type="AlphaFoldDB" id="A0A1H0TP71"/>
<dbReference type="InterPro" id="IPR050204">
    <property type="entry name" value="AraC_XylS_family_regulators"/>
</dbReference>
<reference evidence="6" key="1">
    <citation type="submission" date="2016-10" db="EMBL/GenBank/DDBJ databases">
        <authorList>
            <person name="Varghese N."/>
            <person name="Submissions S."/>
        </authorList>
    </citation>
    <scope>NUCLEOTIDE SEQUENCE [LARGE SCALE GENOMIC DNA]</scope>
    <source>
        <strain evidence="6">CGMCC 4.6609</strain>
    </source>
</reference>
<evidence type="ECO:0000259" key="4">
    <source>
        <dbReference type="PROSITE" id="PS01124"/>
    </source>
</evidence>
<gene>
    <name evidence="5" type="ORF">SAMN05421507_110134</name>
</gene>
<name>A0A1H0TP71_9PSEU</name>
<dbReference type="RefSeq" id="WP_090100223.1">
    <property type="nucleotide sequence ID" value="NZ_FNIX01000010.1"/>
</dbReference>
<evidence type="ECO:0000256" key="3">
    <source>
        <dbReference type="ARBA" id="ARBA00023163"/>
    </source>
</evidence>
<evidence type="ECO:0000256" key="2">
    <source>
        <dbReference type="ARBA" id="ARBA00023125"/>
    </source>
</evidence>
<dbReference type="GO" id="GO:0043565">
    <property type="term" value="F:sequence-specific DNA binding"/>
    <property type="evidence" value="ECO:0007669"/>
    <property type="project" value="InterPro"/>
</dbReference>
<dbReference type="OrthoDB" id="241790at2"/>
<feature type="domain" description="HTH araC/xylS-type" evidence="4">
    <location>
        <begin position="150"/>
        <end position="248"/>
    </location>
</feature>
<dbReference type="Gene3D" id="1.10.10.60">
    <property type="entry name" value="Homeodomain-like"/>
    <property type="match status" value="1"/>
</dbReference>
<evidence type="ECO:0000313" key="6">
    <source>
        <dbReference type="Proteomes" id="UP000199691"/>
    </source>
</evidence>
<keyword evidence="1" id="KW-0805">Transcription regulation</keyword>
<dbReference type="PANTHER" id="PTHR46796">
    <property type="entry name" value="HTH-TYPE TRANSCRIPTIONAL ACTIVATOR RHAS-RELATED"/>
    <property type="match status" value="1"/>
</dbReference>
<dbReference type="Pfam" id="PF12852">
    <property type="entry name" value="Cupin_6"/>
    <property type="match status" value="1"/>
</dbReference>
<dbReference type="InterPro" id="IPR018062">
    <property type="entry name" value="HTH_AraC-typ_CS"/>
</dbReference>
<dbReference type="PROSITE" id="PS00041">
    <property type="entry name" value="HTH_ARAC_FAMILY_1"/>
    <property type="match status" value="1"/>
</dbReference>
<dbReference type="Proteomes" id="UP000199691">
    <property type="component" value="Unassembled WGS sequence"/>
</dbReference>